<evidence type="ECO:0000313" key="3">
    <source>
        <dbReference type="EMBL" id="CAF4294777.1"/>
    </source>
</evidence>
<organism evidence="3 5">
    <name type="scientific">Rotaria sordida</name>
    <dbReference type="NCBI Taxonomy" id="392033"/>
    <lineage>
        <taxon>Eukaryota</taxon>
        <taxon>Metazoa</taxon>
        <taxon>Spiralia</taxon>
        <taxon>Gnathifera</taxon>
        <taxon>Rotifera</taxon>
        <taxon>Eurotatoria</taxon>
        <taxon>Bdelloidea</taxon>
        <taxon>Philodinida</taxon>
        <taxon>Philodinidae</taxon>
        <taxon>Rotaria</taxon>
    </lineage>
</organism>
<dbReference type="InterPro" id="IPR050375">
    <property type="entry name" value="MFS_TsgA-like"/>
</dbReference>
<comment type="caution">
    <text evidence="3">The sequence shown here is derived from an EMBL/GenBank/DDBJ whole genome shotgun (WGS) entry which is preliminary data.</text>
</comment>
<name>A0A820HKG6_9BILA</name>
<dbReference type="Proteomes" id="UP000663823">
    <property type="component" value="Unassembled WGS sequence"/>
</dbReference>
<dbReference type="AlphaFoldDB" id="A0A820HKG6"/>
<dbReference type="EMBL" id="CAJOAX010045178">
    <property type="protein sequence ID" value="CAF4294777.1"/>
    <property type="molecule type" value="Genomic_DNA"/>
</dbReference>
<dbReference type="PANTHER" id="PTHR43702:SF3">
    <property type="entry name" value="PROTEIN TSGA"/>
    <property type="match status" value="1"/>
</dbReference>
<proteinExistence type="predicted"/>
<dbReference type="Proteomes" id="UP000663874">
    <property type="component" value="Unassembled WGS sequence"/>
</dbReference>
<gene>
    <name evidence="4" type="ORF">FNK824_LOCUS43906</name>
    <name evidence="3" type="ORF">OTI717_LOCUS41850</name>
</gene>
<dbReference type="GO" id="GO:0005886">
    <property type="term" value="C:plasma membrane"/>
    <property type="evidence" value="ECO:0007669"/>
    <property type="project" value="UniProtKB-SubCell"/>
</dbReference>
<dbReference type="PANTHER" id="PTHR43702">
    <property type="entry name" value="L-FUCOSE-PROTON SYMPORTER"/>
    <property type="match status" value="1"/>
</dbReference>
<evidence type="ECO:0000313" key="4">
    <source>
        <dbReference type="EMBL" id="CAF4399711.1"/>
    </source>
</evidence>
<dbReference type="EMBL" id="CAJOBE010065453">
    <property type="protein sequence ID" value="CAF4399711.1"/>
    <property type="molecule type" value="Genomic_DNA"/>
</dbReference>
<sequence length="48" mass="5039">MGIANLGRHARRGAGVLIMGISGGAVFPPIQGIIADRYSTRISFLVPM</sequence>
<protein>
    <recommendedName>
        <fullName evidence="6">Major facilitator superfamily (MFS) profile domain-containing protein</fullName>
    </recommendedName>
</protein>
<keyword evidence="2" id="KW-1003">Cell membrane</keyword>
<dbReference type="InterPro" id="IPR036259">
    <property type="entry name" value="MFS_trans_sf"/>
</dbReference>
<reference evidence="3" key="1">
    <citation type="submission" date="2021-02" db="EMBL/GenBank/DDBJ databases">
        <authorList>
            <person name="Nowell W R."/>
        </authorList>
    </citation>
    <scope>NUCLEOTIDE SEQUENCE</scope>
</reference>
<evidence type="ECO:0000256" key="1">
    <source>
        <dbReference type="ARBA" id="ARBA00004429"/>
    </source>
</evidence>
<accession>A0A820HKG6</accession>
<dbReference type="Gene3D" id="1.20.1250.20">
    <property type="entry name" value="MFS general substrate transporter like domains"/>
    <property type="match status" value="1"/>
</dbReference>
<evidence type="ECO:0008006" key="6">
    <source>
        <dbReference type="Google" id="ProtNLM"/>
    </source>
</evidence>
<comment type="subcellular location">
    <subcellularLocation>
        <location evidence="1">Cell inner membrane</location>
        <topology evidence="1">Multi-pass membrane protein</topology>
    </subcellularLocation>
</comment>
<keyword evidence="2" id="KW-0472">Membrane</keyword>
<evidence type="ECO:0000256" key="2">
    <source>
        <dbReference type="ARBA" id="ARBA00022475"/>
    </source>
</evidence>
<evidence type="ECO:0000313" key="5">
    <source>
        <dbReference type="Proteomes" id="UP000663823"/>
    </source>
</evidence>
<feature type="non-terminal residue" evidence="3">
    <location>
        <position position="48"/>
    </location>
</feature>